<dbReference type="OrthoDB" id="86285at2157"/>
<sequence>MEVAANSETDFDALTVRNYLNEMKDAWIWLQPDYSNLPNDVDMFVEKEDGVEKMIASGEEYTFSDHVTVGEVESGEYIIPVTMYARWEGGDAVISTCPIKLIITGGRR</sequence>
<evidence type="ECO:0000313" key="2">
    <source>
        <dbReference type="Proteomes" id="UP000076969"/>
    </source>
</evidence>
<dbReference type="EMBL" id="CP015520">
    <property type="protein sequence ID" value="ANF22706.1"/>
    <property type="molecule type" value="Genomic_DNA"/>
</dbReference>
<organism evidence="1 2">
    <name type="scientific">Thermococcus piezophilus</name>
    <dbReference type="NCBI Taxonomy" id="1712654"/>
    <lineage>
        <taxon>Archaea</taxon>
        <taxon>Methanobacteriati</taxon>
        <taxon>Methanobacteriota</taxon>
        <taxon>Thermococci</taxon>
        <taxon>Thermococcales</taxon>
        <taxon>Thermococcaceae</taxon>
        <taxon>Thermococcus</taxon>
    </lineage>
</organism>
<dbReference type="Proteomes" id="UP000076969">
    <property type="component" value="Chromosome"/>
</dbReference>
<dbReference type="KEGG" id="tpie:A7C91_05600"/>
<reference evidence="2" key="1">
    <citation type="journal article" date="2016" name="Syst. Appl. Microbiol.">
        <title>Thermococcus piezophilus sp. nov., a novel hyperthermophilic and piezophilic archaeon with a broad pressure range for growth, isolated from a deepest hydrothermal vent at the Mid-Cayman Rise.</title>
        <authorList>
            <person name="Dalmasso C."/>
            <person name="Oger P."/>
            <person name="Selva G."/>
            <person name="Courtine D."/>
            <person name="L'Haridon S."/>
            <person name="Garlaschelli A."/>
            <person name="Roussel E."/>
            <person name="Miyazaki J."/>
            <person name="Reveillaud J."/>
            <person name="Jebbar M."/>
            <person name="Takai K."/>
            <person name="Maignien L."/>
            <person name="Alain K."/>
        </authorList>
    </citation>
    <scope>NUCLEOTIDE SEQUENCE [LARGE SCALE GENOMIC DNA]</scope>
    <source>
        <strain evidence="2">CDGS</strain>
    </source>
</reference>
<protein>
    <submittedName>
        <fullName evidence="1">Uncharacterized protein</fullName>
    </submittedName>
</protein>
<keyword evidence="2" id="KW-1185">Reference proteome</keyword>
<name>A0A172WHB5_9EURY</name>
<dbReference type="GeneID" id="28495648"/>
<accession>A0A172WHB5</accession>
<dbReference type="STRING" id="1712654.A7C91_05600"/>
<dbReference type="AlphaFoldDB" id="A0A172WHB5"/>
<gene>
    <name evidence="1" type="ORF">A7C91_05600</name>
</gene>
<evidence type="ECO:0000313" key="1">
    <source>
        <dbReference type="EMBL" id="ANF22706.1"/>
    </source>
</evidence>
<dbReference type="RefSeq" id="WP_068665671.1">
    <property type="nucleotide sequence ID" value="NZ_CP015520.1"/>
</dbReference>
<proteinExistence type="predicted"/>